<dbReference type="Proteomes" id="UP000245974">
    <property type="component" value="Unassembled WGS sequence"/>
</dbReference>
<name>A0A2U3N0Q2_9GAMM</name>
<gene>
    <name evidence="1" type="ORF">KPC_2402</name>
</gene>
<protein>
    <submittedName>
        <fullName evidence="1">Uncharacterized protein</fullName>
    </submittedName>
</protein>
<dbReference type="EMBL" id="OOGT01000117">
    <property type="protein sequence ID" value="SPL71224.1"/>
    <property type="molecule type" value="Genomic_DNA"/>
</dbReference>
<evidence type="ECO:0000313" key="1">
    <source>
        <dbReference type="EMBL" id="SPL71224.1"/>
    </source>
</evidence>
<dbReference type="NCBIfam" id="NF047650">
    <property type="entry name" value="lipo_NMCC_0638"/>
    <property type="match status" value="1"/>
</dbReference>
<proteinExistence type="predicted"/>
<dbReference type="InParanoid" id="A0A2U3N0Q2"/>
<keyword evidence="2" id="KW-1185">Reference proteome</keyword>
<dbReference type="AlphaFoldDB" id="A0A2U3N0Q2"/>
<accession>A0A2U3N0Q2</accession>
<organism evidence="1 2">
    <name type="scientific">Acinetobacter stercoris</name>
    <dbReference type="NCBI Taxonomy" id="2126983"/>
    <lineage>
        <taxon>Bacteria</taxon>
        <taxon>Pseudomonadati</taxon>
        <taxon>Pseudomonadota</taxon>
        <taxon>Gammaproteobacteria</taxon>
        <taxon>Moraxellales</taxon>
        <taxon>Moraxellaceae</taxon>
        <taxon>Acinetobacter</taxon>
    </lineage>
</organism>
<reference evidence="2" key="1">
    <citation type="submission" date="2018-03" db="EMBL/GenBank/DDBJ databases">
        <authorList>
            <person name="Blom J."/>
        </authorList>
    </citation>
    <scope>NUCLEOTIDE SEQUENCE [LARGE SCALE GENOMIC DNA]</scope>
    <source>
        <strain evidence="2">KPC-SM-21</strain>
    </source>
</reference>
<sequence length="117" mass="13212">MPEEMTNYFLQDRAGQAWMIVTPEGKFVLTKLGDGTCSLMVNRGNAKEIQESLESWLPPKSTDLTYHKKVSKDKNLITTVYGILNKGKPMETWIYSTSLTPNPSLVAIISQKMDEIE</sequence>
<evidence type="ECO:0000313" key="2">
    <source>
        <dbReference type="Proteomes" id="UP000245974"/>
    </source>
</evidence>